<dbReference type="PROSITE" id="PS50994">
    <property type="entry name" value="INTEGRASE"/>
    <property type="match status" value="1"/>
</dbReference>
<dbReference type="PROSITE" id="PS00329">
    <property type="entry name" value="HSP70_2"/>
    <property type="match status" value="1"/>
</dbReference>
<keyword evidence="2" id="KW-0067">ATP-binding</keyword>
<dbReference type="Pfam" id="PF13976">
    <property type="entry name" value="gag_pre-integrs"/>
    <property type="match status" value="1"/>
</dbReference>
<dbReference type="SUPFAM" id="SSF53098">
    <property type="entry name" value="Ribonuclease H-like"/>
    <property type="match status" value="1"/>
</dbReference>
<dbReference type="SUPFAM" id="SSF100920">
    <property type="entry name" value="Heat shock protein 70kD (HSP70), peptide-binding domain"/>
    <property type="match status" value="1"/>
</dbReference>
<feature type="domain" description="Integrase catalytic" evidence="3">
    <location>
        <begin position="529"/>
        <end position="652"/>
    </location>
</feature>
<evidence type="ECO:0000256" key="1">
    <source>
        <dbReference type="ARBA" id="ARBA00022741"/>
    </source>
</evidence>
<accession>A0A6L2P481</accession>
<dbReference type="CDD" id="cd09272">
    <property type="entry name" value="RNase_HI_RT_Ty1"/>
    <property type="match status" value="1"/>
</dbReference>
<dbReference type="Gene3D" id="3.90.640.10">
    <property type="entry name" value="Actin, Chain A, domain 4"/>
    <property type="match status" value="1"/>
</dbReference>
<comment type="caution">
    <text evidence="4">The sequence shown here is derived from an EMBL/GenBank/DDBJ whole genome shotgun (WGS) entry which is preliminary data.</text>
</comment>
<dbReference type="Pfam" id="PF07727">
    <property type="entry name" value="RVT_2"/>
    <property type="match status" value="1"/>
</dbReference>
<evidence type="ECO:0000259" key="3">
    <source>
        <dbReference type="PROSITE" id="PS50994"/>
    </source>
</evidence>
<dbReference type="Gene3D" id="3.30.420.10">
    <property type="entry name" value="Ribonuclease H-like superfamily/Ribonuclease H"/>
    <property type="match status" value="1"/>
</dbReference>
<reference evidence="4" key="1">
    <citation type="journal article" date="2019" name="Sci. Rep.">
        <title>Draft genome of Tanacetum cinerariifolium, the natural source of mosquito coil.</title>
        <authorList>
            <person name="Yamashiro T."/>
            <person name="Shiraishi A."/>
            <person name="Satake H."/>
            <person name="Nakayama K."/>
        </authorList>
    </citation>
    <scope>NUCLEOTIDE SEQUENCE</scope>
</reference>
<dbReference type="InterPro" id="IPR001584">
    <property type="entry name" value="Integrase_cat-core"/>
</dbReference>
<dbReference type="PANTHER" id="PTHR19375">
    <property type="entry name" value="HEAT SHOCK PROTEIN 70KDA"/>
    <property type="match status" value="1"/>
</dbReference>
<dbReference type="InterPro" id="IPR036397">
    <property type="entry name" value="RNaseH_sf"/>
</dbReference>
<dbReference type="GO" id="GO:0003676">
    <property type="term" value="F:nucleic acid binding"/>
    <property type="evidence" value="ECO:0007669"/>
    <property type="project" value="InterPro"/>
</dbReference>
<dbReference type="Pfam" id="PF00012">
    <property type="entry name" value="HSP70"/>
    <property type="match status" value="1"/>
</dbReference>
<dbReference type="InterPro" id="IPR013103">
    <property type="entry name" value="RVT_2"/>
</dbReference>
<dbReference type="FunFam" id="3.90.640.10:FF:000002">
    <property type="entry name" value="Heat shock 70 kDa"/>
    <property type="match status" value="1"/>
</dbReference>
<dbReference type="GO" id="GO:0005524">
    <property type="term" value="F:ATP binding"/>
    <property type="evidence" value="ECO:0007669"/>
    <property type="project" value="UniProtKB-KW"/>
</dbReference>
<dbReference type="Gene3D" id="3.30.420.40">
    <property type="match status" value="1"/>
</dbReference>
<dbReference type="Gene3D" id="2.60.34.10">
    <property type="entry name" value="Substrate Binding Domain Of DNAk, Chain A, domain 1"/>
    <property type="match status" value="1"/>
</dbReference>
<dbReference type="InterPro" id="IPR025724">
    <property type="entry name" value="GAG-pre-integrase_dom"/>
</dbReference>
<evidence type="ECO:0000256" key="2">
    <source>
        <dbReference type="ARBA" id="ARBA00022840"/>
    </source>
</evidence>
<dbReference type="InterPro" id="IPR043129">
    <property type="entry name" value="ATPase_NBD"/>
</dbReference>
<protein>
    <recommendedName>
        <fullName evidence="3">Integrase catalytic domain-containing protein</fullName>
    </recommendedName>
</protein>
<organism evidence="4">
    <name type="scientific">Tanacetum cinerariifolium</name>
    <name type="common">Dalmatian daisy</name>
    <name type="synonym">Chrysanthemum cinerariifolium</name>
    <dbReference type="NCBI Taxonomy" id="118510"/>
    <lineage>
        <taxon>Eukaryota</taxon>
        <taxon>Viridiplantae</taxon>
        <taxon>Streptophyta</taxon>
        <taxon>Embryophyta</taxon>
        <taxon>Tracheophyta</taxon>
        <taxon>Spermatophyta</taxon>
        <taxon>Magnoliopsida</taxon>
        <taxon>eudicotyledons</taxon>
        <taxon>Gunneridae</taxon>
        <taxon>Pentapetalae</taxon>
        <taxon>asterids</taxon>
        <taxon>campanulids</taxon>
        <taxon>Asterales</taxon>
        <taxon>Asteraceae</taxon>
        <taxon>Asteroideae</taxon>
        <taxon>Anthemideae</taxon>
        <taxon>Anthemidinae</taxon>
        <taxon>Tanacetum</taxon>
    </lineage>
</organism>
<dbReference type="GO" id="GO:0140662">
    <property type="term" value="F:ATP-dependent protein folding chaperone"/>
    <property type="evidence" value="ECO:0007669"/>
    <property type="project" value="InterPro"/>
</dbReference>
<dbReference type="SUPFAM" id="SSF53067">
    <property type="entry name" value="Actin-like ATPase domain"/>
    <property type="match status" value="1"/>
</dbReference>
<dbReference type="InterPro" id="IPR013126">
    <property type="entry name" value="Hsp_70_fam"/>
</dbReference>
<dbReference type="InterPro" id="IPR018181">
    <property type="entry name" value="Heat_shock_70_CS"/>
</dbReference>
<dbReference type="InterPro" id="IPR029047">
    <property type="entry name" value="HSP70_peptide-bd_sf"/>
</dbReference>
<dbReference type="AlphaFoldDB" id="A0A6L2P481"/>
<name>A0A6L2P481_TANCI</name>
<sequence length="848" mass="95164">STHSSSYGLTDLGGLGTVGPSVTSPLRAVMALSLPFGLAMVLPGRVSDPEVEAVFICKRLAIIGDLIEPTNVIVRIILFESKELLRSHHIDETMLELELLSKNRRDYDCFCTPFGGCTEHFGHGTIISHRSYGSNIFFKMRVLNLLFRTSTNLTFWGRIRGGSWIISWNKDKKLVLVFDLGGGTFDVSLLTISKKCVIEVKAVGGDTHLGGEDFYTSLINYCINEFKKKNTGVDIRGNPRALGRLKVACEKAKRDLSSTIFALIEIDCLHDGIDFSTKISRAKFEELNATYFDKCIQLLEECLHDGEMKKKDVDEVVIVGGAAILATRLSGNDDDHDMKPNVVLLDVISRSLGIKIQIYGEKDISVYQGERVKVKDNVLLGSFKFGGLTPGTDGQSDIEGLRGSRKLKPGALSLYVGNGIISVSCLYDDGYVKHFVDNSIQVSRNNMVYFSSILRDGIFEIDLSYSYTNVSSMYALSNKRAKSNLDSDLLWHCRLGHISKKRIEKLQHDELLNSTNLRDFENVFLHKHEVFETFKVFQKEVENQLGKIIKSLRSDCGGVYMSQEFFDHLKDHGIITHRTPPYTPQHNGVSGRRNRTLLDMDSVDLPLNEKTIGSKCLFKKKTDIDGAVHTYKACLMVKGYTQTPGIDYEETFSPIADIRAIRILIAIVTFYDSEIWQMDVKTAILNGYLFEEVYMEKPKELRVSCYTDAGYLTDADDLKSRTGYVFVLNGGVVDWKSAKQSIFATSSAKAEYIAAYDASKEVVWVRKFIYGLGVVPTIKEPISMYYDNIGAITIANESEITKGARHFSAKVHYLCEFIEYGDVKLEKVYTYDNLVDPFPKALAFPKHL</sequence>
<gene>
    <name evidence="4" type="ORF">Tci_065246</name>
</gene>
<dbReference type="EMBL" id="BKCJ010010814">
    <property type="protein sequence ID" value="GEU93268.1"/>
    <property type="molecule type" value="Genomic_DNA"/>
</dbReference>
<feature type="non-terminal residue" evidence="4">
    <location>
        <position position="1"/>
    </location>
</feature>
<keyword evidence="1" id="KW-0547">Nucleotide-binding</keyword>
<dbReference type="GO" id="GO:0015074">
    <property type="term" value="P:DNA integration"/>
    <property type="evidence" value="ECO:0007669"/>
    <property type="project" value="InterPro"/>
</dbReference>
<proteinExistence type="predicted"/>
<dbReference type="InterPro" id="IPR012337">
    <property type="entry name" value="RNaseH-like_sf"/>
</dbReference>
<evidence type="ECO:0000313" key="4">
    <source>
        <dbReference type="EMBL" id="GEU93268.1"/>
    </source>
</evidence>